<dbReference type="PANTHER" id="PTHR43615">
    <property type="entry name" value="PHOSPHOENOLPYRUVATE SYNTHASE-RELATED"/>
    <property type="match status" value="1"/>
</dbReference>
<feature type="compositionally biased region" description="Basic and acidic residues" evidence="1">
    <location>
        <begin position="925"/>
        <end position="951"/>
    </location>
</feature>
<evidence type="ECO:0000313" key="4">
    <source>
        <dbReference type="Proteomes" id="UP000254841"/>
    </source>
</evidence>
<reference evidence="3 4" key="1">
    <citation type="submission" date="2018-06" db="EMBL/GenBank/DDBJ databases">
        <authorList>
            <consortium name="Pathogen Informatics"/>
            <person name="Doyle S."/>
        </authorList>
    </citation>
    <scope>NUCLEOTIDE SEQUENCE [LARGE SCALE GENOMIC DNA]</scope>
    <source>
        <strain evidence="3 4">NCTC12410</strain>
    </source>
</reference>
<evidence type="ECO:0000313" key="3">
    <source>
        <dbReference type="EMBL" id="STO96315.1"/>
    </source>
</evidence>
<feature type="region of interest" description="Disordered" evidence="1">
    <location>
        <begin position="308"/>
        <end position="329"/>
    </location>
</feature>
<feature type="region of interest" description="Disordered" evidence="1">
    <location>
        <begin position="756"/>
        <end position="844"/>
    </location>
</feature>
<dbReference type="EMBL" id="UGHV01000001">
    <property type="protein sequence ID" value="STO96315.1"/>
    <property type="molecule type" value="Genomic_DNA"/>
</dbReference>
<feature type="compositionally biased region" description="Polar residues" evidence="1">
    <location>
        <begin position="316"/>
        <end position="325"/>
    </location>
</feature>
<dbReference type="InterPro" id="IPR008279">
    <property type="entry name" value="PEP-util_enz_mobile_dom"/>
</dbReference>
<dbReference type="Gene3D" id="3.50.30.10">
    <property type="entry name" value="Phosphohistidine domain"/>
    <property type="match status" value="1"/>
</dbReference>
<feature type="compositionally biased region" description="Basic and acidic residues" evidence="1">
    <location>
        <begin position="821"/>
        <end position="831"/>
    </location>
</feature>
<dbReference type="InterPro" id="IPR013815">
    <property type="entry name" value="ATP_grasp_subdomain_1"/>
</dbReference>
<evidence type="ECO:0000256" key="1">
    <source>
        <dbReference type="SAM" id="MobiDB-lite"/>
    </source>
</evidence>
<proteinExistence type="predicted"/>
<feature type="compositionally biased region" description="Polar residues" evidence="1">
    <location>
        <begin position="832"/>
        <end position="844"/>
    </location>
</feature>
<dbReference type="SUPFAM" id="SSF56059">
    <property type="entry name" value="Glutathione synthetase ATP-binding domain-like"/>
    <property type="match status" value="1"/>
</dbReference>
<dbReference type="PANTHER" id="PTHR43615:SF1">
    <property type="entry name" value="PPDK_N DOMAIN-CONTAINING PROTEIN"/>
    <property type="match status" value="1"/>
</dbReference>
<evidence type="ECO:0000259" key="2">
    <source>
        <dbReference type="Pfam" id="PF00391"/>
    </source>
</evidence>
<dbReference type="SUPFAM" id="SSF52009">
    <property type="entry name" value="Phosphohistidine domain"/>
    <property type="match status" value="1"/>
</dbReference>
<dbReference type="EC" id="2.4.1.-" evidence="3"/>
<dbReference type="GO" id="GO:0016757">
    <property type="term" value="F:glycosyltransferase activity"/>
    <property type="evidence" value="ECO:0007669"/>
    <property type="project" value="UniProtKB-KW"/>
</dbReference>
<dbReference type="InterPro" id="IPR036637">
    <property type="entry name" value="Phosphohistidine_dom_sf"/>
</dbReference>
<dbReference type="Pfam" id="PF00391">
    <property type="entry name" value="PEP-utilizers"/>
    <property type="match status" value="1"/>
</dbReference>
<dbReference type="InterPro" id="IPR051549">
    <property type="entry name" value="PEP_Utilizing_Enz"/>
</dbReference>
<feature type="domain" description="PEP-utilising enzyme mobile" evidence="2">
    <location>
        <begin position="1185"/>
        <end position="1254"/>
    </location>
</feature>
<dbReference type="GO" id="GO:0016772">
    <property type="term" value="F:transferase activity, transferring phosphorus-containing groups"/>
    <property type="evidence" value="ECO:0007669"/>
    <property type="project" value="InterPro"/>
</dbReference>
<gene>
    <name evidence="3" type="ORF">NCTC12410_00124</name>
</gene>
<dbReference type="Proteomes" id="UP000254841">
    <property type="component" value="Unassembled WGS sequence"/>
</dbReference>
<feature type="region of interest" description="Disordered" evidence="1">
    <location>
        <begin position="897"/>
        <end position="960"/>
    </location>
</feature>
<protein>
    <submittedName>
        <fullName evidence="3">Glycosyltransferase</fullName>
        <ecNumber evidence="3">2.4.1.-</ecNumber>
    </submittedName>
</protein>
<name>A0A377J1Y8_9HELI</name>
<organism evidence="3 4">
    <name type="scientific">Helicobacter canis</name>
    <dbReference type="NCBI Taxonomy" id="29419"/>
    <lineage>
        <taxon>Bacteria</taxon>
        <taxon>Pseudomonadati</taxon>
        <taxon>Campylobacterota</taxon>
        <taxon>Epsilonproteobacteria</taxon>
        <taxon>Campylobacterales</taxon>
        <taxon>Helicobacteraceae</taxon>
        <taxon>Helicobacter</taxon>
    </lineage>
</organism>
<dbReference type="GO" id="GO:0005524">
    <property type="term" value="F:ATP binding"/>
    <property type="evidence" value="ECO:0007669"/>
    <property type="project" value="InterPro"/>
</dbReference>
<dbReference type="AlphaFoldDB" id="A0A377J1Y8"/>
<sequence>MELGTKARTLELLQGQLHSAQVLPLVITSLLELAQAQEALLARIAELKSKKLIVRSSSKSEDTASTSNAGAFLSLANIPADDTKALLEAIEQVGASMPDPSDEILIQPMLDSIALCGVGFSVDKESNAPYFCISYDTSGDNASVTSGSTNALEHFVQYRGTPCNDPLMARVIAMIQELESIFAHKALDVEFAFVKTGGGGESCKDSACGLESKSVNENHKTRRSRSFFSKSHREQLSLESTFSKSSDFKENAYFPSLRDAAPAVAWQSTQTKTQNLESIFENPTTDTQKADSSNDYSASAELVDCHADKSARNDTKNATNVSDSQAAARLDSSKSLSGSKISRLESWLLLKKPASASPCTASLVFKPRVGDKTCGLSSSRGDEIHDSSPKAESPQLELYCLQVRPLVMQHKQDLYDIITPRALERLSKRIKALSAPHPNVLGAKAIFGVMPDWNPAEIIGLKPKRLALSLYKEIVTDGVWAYQRDNYGYRNLRSHPLMHSFLGIPYIDVRLSFNSFIPKHLDDNIATKLVDYYLSALESTPEAHDKIEFDIVFSCYDFSTPKRLQALLKHGFNDNELKRVEFALLNLTNSILAKDSGLYLKDLAKSQKLEARYSAIVDSSLSLYDKIYWLLEDCKRFGTLPFAGVARAAFVAMQILRSLVEIGFLSTQEKEEFLSSLHTISKQLSDDIAHLQEDSIDEFLAVYGHLRAGSYDILSARYDEGFDYYFGSKCGDSVLGSHSADLANFGTTADLKSSSAPKFAKSYESPTATPRILEEDNQAECEKSTHSLESQSSTEITNPTTSKFKLESTFTQSTDSSSKILPRETKGEQKVDSSTATTPSLRASETSVAIHTSTQKIATLESSFEKSPDFKEDAYFPSLRDTAPAVAWQSTQTKTQNLESIFENPTTDTQKADSSNDYSASAELVDCHADKSARNDTKNATSKKVDSRDKNAQSAFDKQAAGGRICDEKAGLCSGEQGDKTCGLSTPRATNSLLFRAKQAKRCERELAGFFRKPTPKPSQAESPQQKPYHISSDRLRALDSLLKEHGLEICANDLFIFLKQAIEGRESVKFAFSKFLSKALSYIKELGESLQIPASDMAHLDIKSILSLYASLYKDSPKERFLQEIAANKQEYNLTCALKLPALITKPDEVFAFFSSKVVPNFITQKLVIGEAIELDSTTQQNLQGSIVLIKSADPGYDYLFTKDIAGFITCYGGSNSHMAIRASELQIPAVIGVGEHAYQAYASATRIQLDCQAQRIVCL</sequence>
<feature type="region of interest" description="Disordered" evidence="1">
    <location>
        <begin position="1011"/>
        <end position="1030"/>
    </location>
</feature>
<feature type="compositionally biased region" description="Polar residues" evidence="1">
    <location>
        <begin position="787"/>
        <end position="819"/>
    </location>
</feature>
<dbReference type="Gene3D" id="3.30.1490.20">
    <property type="entry name" value="ATP-grasp fold, A domain"/>
    <property type="match status" value="1"/>
</dbReference>
<keyword evidence="3" id="KW-0808">Transferase</keyword>
<feature type="compositionally biased region" description="Polar residues" evidence="1">
    <location>
        <begin position="897"/>
        <end position="919"/>
    </location>
</feature>
<accession>A0A377J1Y8</accession>
<keyword evidence="3" id="KW-0328">Glycosyltransferase</keyword>